<dbReference type="EMBL" id="CP062310">
    <property type="protein sequence ID" value="QOJ79769.1"/>
    <property type="molecule type" value="Genomic_DNA"/>
</dbReference>
<dbReference type="InterPro" id="IPR004161">
    <property type="entry name" value="EFTu-like_2"/>
</dbReference>
<dbReference type="Pfam" id="PF00009">
    <property type="entry name" value="GTP_EFTU"/>
    <property type="match status" value="1"/>
</dbReference>
<evidence type="ECO:0000256" key="9">
    <source>
        <dbReference type="RuleBase" id="RU000644"/>
    </source>
</evidence>
<evidence type="ECO:0000256" key="1">
    <source>
        <dbReference type="ARBA" id="ARBA00007733"/>
    </source>
</evidence>
<evidence type="ECO:0000256" key="6">
    <source>
        <dbReference type="ARBA" id="ARBA00023134"/>
    </source>
</evidence>
<organism evidence="11 12">
    <name type="scientific">Infirmifilum lucidum</name>
    <dbReference type="NCBI Taxonomy" id="2776706"/>
    <lineage>
        <taxon>Archaea</taxon>
        <taxon>Thermoproteota</taxon>
        <taxon>Thermoprotei</taxon>
        <taxon>Thermofilales</taxon>
        <taxon>Thermofilaceae</taxon>
        <taxon>Infirmifilum</taxon>
    </lineage>
</organism>
<feature type="binding site" evidence="8">
    <location>
        <begin position="82"/>
        <end position="86"/>
    </location>
    <ligand>
        <name>GTP</name>
        <dbReference type="ChEBI" id="CHEBI:37565"/>
    </ligand>
</feature>
<dbReference type="CDD" id="cd16266">
    <property type="entry name" value="IF2_aeIF5B_IV"/>
    <property type="match status" value="1"/>
</dbReference>
<comment type="function">
    <text evidence="7 8 9">Function in general translation initiation by promoting the binding of the formylmethionine-tRNA to ribosomes. Seems to function along with eIF-2.</text>
</comment>
<comment type="similarity">
    <text evidence="1 8 9">Belongs to the TRAFAC class translation factor GTPase superfamily. Classic translation factor GTPase family. IF-2 subfamily.</text>
</comment>
<dbReference type="FunFam" id="3.40.50.300:FF:000112">
    <property type="entry name" value="Eukaryotic translation initiation factor 5B"/>
    <property type="match status" value="1"/>
</dbReference>
<dbReference type="InterPro" id="IPR027417">
    <property type="entry name" value="P-loop_NTPase"/>
</dbReference>
<dbReference type="InterPro" id="IPR015760">
    <property type="entry name" value="TIF_IF2"/>
</dbReference>
<keyword evidence="3 8" id="KW-0396">Initiation factor</keyword>
<dbReference type="GO" id="GO:0005525">
    <property type="term" value="F:GTP binding"/>
    <property type="evidence" value="ECO:0007669"/>
    <property type="project" value="UniProtKB-KW"/>
</dbReference>
<dbReference type="PRINTS" id="PR00315">
    <property type="entry name" value="ELONGATNFCT"/>
</dbReference>
<dbReference type="FunCoup" id="A0A7L9FJ18">
    <property type="interactions" value="90"/>
</dbReference>
<reference evidence="11 12" key="1">
    <citation type="submission" date="2020-10" db="EMBL/GenBank/DDBJ databases">
        <title>Thermofilum lucidum 3507LT sp. nov. a novel member of Thermofilaceae family isolated from Chile hot spring, and proposal of description order Thermofilales.</title>
        <authorList>
            <person name="Zayulina K.S."/>
            <person name="Elcheninov A.G."/>
            <person name="Toshchakov S.V."/>
            <person name="Kublanov I.V."/>
        </authorList>
    </citation>
    <scope>NUCLEOTIDE SEQUENCE [LARGE SCALE GENOMIC DNA]</scope>
    <source>
        <strain evidence="11 12">3507LT</strain>
    </source>
</reference>
<sequence length="600" mass="67038">MAYSEETYIRAPIVVVLGHVDAGKTTLLDKIRGTAVAKREPGTMTQHIGASFLPWKALEEISGPLLERIRVEIKIPGFLVIDTPGHEAFSNLRSRGGSIADIAILVVDVQKGLEPQTFESIEILRSKRVPFVVAVNKIDKIPGWRSNPNRPFIESIKSQDEAVALKLEELLSYIIEQFKSIGFRADRYDRIKDFTKIVALVPVSALTGEGLPDLLLVLAGLSQRFLIKRLVARVAPARGVVLELKEEIGLGTTATVIVYDGVLRKGDLTVVGGLEKPVVTRIRLLLMPKPLDEMRSPEDRFLEVERVYAAAGVKIVADGLEASVPGAPLVVLSREEELNKILRDVQEEIQTTRFQRDIAGVIVKADTLGTLEALIGYLKKNNVPVRLADVGPVVKRDIVEAAFVKSLDPPLAAVLAFNVKVLPESREEAAQKGIPIFAERIIYRLVENYLKWYSEQRELEKKKIFEKITPPVVVQILPGYVFRRRNPIIVGVRVVAGRLRPGVRLVTRDGREVGDVMQIREHDRVLEVAEEGSEVAISIRSKAIVGRQVDEGDYLYSDVPLDEINLLLEKYSNDMTENEKEYLRRLLKFKLKLASEIEFP</sequence>
<evidence type="ECO:0000259" key="10">
    <source>
        <dbReference type="PROSITE" id="PS51722"/>
    </source>
</evidence>
<dbReference type="GO" id="GO:0003924">
    <property type="term" value="F:GTPase activity"/>
    <property type="evidence" value="ECO:0007669"/>
    <property type="project" value="UniProtKB-UniRule"/>
</dbReference>
<feature type="binding site" evidence="8">
    <location>
        <begin position="136"/>
        <end position="139"/>
    </location>
    <ligand>
        <name>GTP</name>
        <dbReference type="ChEBI" id="CHEBI:37565"/>
    </ligand>
</feature>
<dbReference type="InterPro" id="IPR029459">
    <property type="entry name" value="EFTU-type"/>
</dbReference>
<keyword evidence="5 8" id="KW-0648">Protein biosynthesis</keyword>
<dbReference type="Gene3D" id="3.40.50.10050">
    <property type="entry name" value="Translation initiation factor IF- 2, domain 3"/>
    <property type="match status" value="1"/>
</dbReference>
<dbReference type="Proteomes" id="UP000594121">
    <property type="component" value="Chromosome"/>
</dbReference>
<proteinExistence type="inferred from homology"/>
<name>A0A7L9FJ18_9CREN</name>
<dbReference type="NCBIfam" id="NF003078">
    <property type="entry name" value="PRK04004.1"/>
    <property type="match status" value="1"/>
</dbReference>
<evidence type="ECO:0000256" key="8">
    <source>
        <dbReference type="HAMAP-Rule" id="MF_00100"/>
    </source>
</evidence>
<dbReference type="PANTHER" id="PTHR43381">
    <property type="entry name" value="TRANSLATION INITIATION FACTOR IF-2-RELATED"/>
    <property type="match status" value="1"/>
</dbReference>
<evidence type="ECO:0000256" key="3">
    <source>
        <dbReference type="ARBA" id="ARBA00022540"/>
    </source>
</evidence>
<dbReference type="InParanoid" id="A0A7L9FJ18"/>
<dbReference type="SUPFAM" id="SSF52156">
    <property type="entry name" value="Initiation factor IF2/eIF5b, domain 3"/>
    <property type="match status" value="1"/>
</dbReference>
<dbReference type="SUPFAM" id="SSF50447">
    <property type="entry name" value="Translation proteins"/>
    <property type="match status" value="1"/>
</dbReference>
<dbReference type="PANTHER" id="PTHR43381:SF4">
    <property type="entry name" value="EUKARYOTIC TRANSLATION INITIATION FACTOR 5B"/>
    <property type="match status" value="1"/>
</dbReference>
<gene>
    <name evidence="8 11" type="primary">infB</name>
    <name evidence="11" type="ORF">IG193_05065</name>
</gene>
<dbReference type="CDD" id="cd01887">
    <property type="entry name" value="IF2_eIF5B"/>
    <property type="match status" value="1"/>
</dbReference>
<dbReference type="PROSITE" id="PS51722">
    <property type="entry name" value="G_TR_2"/>
    <property type="match status" value="1"/>
</dbReference>
<dbReference type="InterPro" id="IPR009000">
    <property type="entry name" value="Transl_B-barrel_sf"/>
</dbReference>
<dbReference type="InterPro" id="IPR000795">
    <property type="entry name" value="T_Tr_GTP-bd_dom"/>
</dbReference>
<protein>
    <recommendedName>
        <fullName evidence="2 8">Probable translation initiation factor IF-2</fullName>
    </recommendedName>
</protein>
<evidence type="ECO:0000313" key="12">
    <source>
        <dbReference type="Proteomes" id="UP000594121"/>
    </source>
</evidence>
<dbReference type="CDD" id="cd03703">
    <property type="entry name" value="aeIF5B_II"/>
    <property type="match status" value="1"/>
</dbReference>
<dbReference type="InterPro" id="IPR036925">
    <property type="entry name" value="TIF_IF2_dom3_sf"/>
</dbReference>
<evidence type="ECO:0000256" key="7">
    <source>
        <dbReference type="ARBA" id="ARBA00024852"/>
    </source>
</evidence>
<dbReference type="Gene3D" id="2.40.30.10">
    <property type="entry name" value="Translation factors"/>
    <property type="match status" value="2"/>
</dbReference>
<accession>A0A7L9FJ18</accession>
<evidence type="ECO:0000256" key="5">
    <source>
        <dbReference type="ARBA" id="ARBA00022917"/>
    </source>
</evidence>
<dbReference type="GO" id="GO:0005737">
    <property type="term" value="C:cytoplasm"/>
    <property type="evidence" value="ECO:0007669"/>
    <property type="project" value="TreeGrafter"/>
</dbReference>
<dbReference type="NCBIfam" id="TIGR00491">
    <property type="entry name" value="aIF-2"/>
    <property type="match status" value="1"/>
</dbReference>
<keyword evidence="4 8" id="KW-0547">Nucleotide-binding</keyword>
<evidence type="ECO:0000313" key="11">
    <source>
        <dbReference type="EMBL" id="QOJ79769.1"/>
    </source>
</evidence>
<dbReference type="Pfam" id="PF11987">
    <property type="entry name" value="IF-2"/>
    <property type="match status" value="1"/>
</dbReference>
<dbReference type="GO" id="GO:0003743">
    <property type="term" value="F:translation initiation factor activity"/>
    <property type="evidence" value="ECO:0007669"/>
    <property type="project" value="UniProtKB-UniRule"/>
</dbReference>
<feature type="binding site" evidence="8">
    <location>
        <begin position="18"/>
        <end position="25"/>
    </location>
    <ligand>
        <name>GTP</name>
        <dbReference type="ChEBI" id="CHEBI:37565"/>
    </ligand>
</feature>
<evidence type="ECO:0000256" key="2">
    <source>
        <dbReference type="ARBA" id="ARBA00020166"/>
    </source>
</evidence>
<dbReference type="HAMAP" id="MF_00100_A">
    <property type="entry name" value="IF_2_A"/>
    <property type="match status" value="1"/>
</dbReference>
<dbReference type="SUPFAM" id="SSF52540">
    <property type="entry name" value="P-loop containing nucleoside triphosphate hydrolases"/>
    <property type="match status" value="1"/>
</dbReference>
<feature type="domain" description="Tr-type G" evidence="10">
    <location>
        <begin position="9"/>
        <end position="231"/>
    </location>
</feature>
<dbReference type="NCBIfam" id="TIGR00231">
    <property type="entry name" value="small_GTP"/>
    <property type="match status" value="1"/>
</dbReference>
<dbReference type="KEGG" id="thel:IG193_05065"/>
<dbReference type="InterPro" id="IPR023115">
    <property type="entry name" value="TIF_IF2_dom3"/>
</dbReference>
<dbReference type="Pfam" id="PF14578">
    <property type="entry name" value="GTP_EFTU_D4"/>
    <property type="match status" value="1"/>
</dbReference>
<dbReference type="Pfam" id="PF03144">
    <property type="entry name" value="GTP_EFTU_D2"/>
    <property type="match status" value="1"/>
</dbReference>
<dbReference type="Gene3D" id="3.40.50.300">
    <property type="entry name" value="P-loop containing nucleotide triphosphate hydrolases"/>
    <property type="match status" value="1"/>
</dbReference>
<keyword evidence="6 8" id="KW-0342">GTP-binding</keyword>
<dbReference type="FunFam" id="3.40.50.10050:FF:000001">
    <property type="entry name" value="Translation initiation factor IF-2"/>
    <property type="match status" value="1"/>
</dbReference>
<dbReference type="InterPro" id="IPR005225">
    <property type="entry name" value="Small_GTP-bd"/>
</dbReference>
<evidence type="ECO:0000256" key="4">
    <source>
        <dbReference type="ARBA" id="ARBA00022741"/>
    </source>
</evidence>
<dbReference type="AlphaFoldDB" id="A0A7L9FJ18"/>
<keyword evidence="12" id="KW-1185">Reference proteome</keyword>
<dbReference type="InterPro" id="IPR004544">
    <property type="entry name" value="TF_aIF-2_arc"/>
</dbReference>